<feature type="transmembrane region" description="Helical" evidence="6">
    <location>
        <begin position="19"/>
        <end position="39"/>
    </location>
</feature>
<keyword evidence="10" id="KW-1185">Reference proteome</keyword>
<dbReference type="InterPro" id="IPR051125">
    <property type="entry name" value="ABC-4/HrtB_transporter"/>
</dbReference>
<sequence length="379" mass="40545">MTFLGLASKNAWRKPGRTILLIVSVTIAFALYAVLQAFLNGASGAAVDQGRLVVANGASAAQSLPVRYLDTLETLDGVDDVAFSARMRGFVGTEDNIAVVTAVDPERGYRVFGQELGLDPAMIEGLSAERDALLVGQMLARAMGWQVGDRVSITGFHDVQKDGSRNWAFTVAGIFPGKTASTDTYFAIAQYGYFNAMRQNGADTVKNFVVIPAEGVDPQSLAPKIDAQFANSPYPTRTQSEKQFLQSFMRQIGDLKAVVGMVVAAALITIFMIVVNTMAFAVRERTFEIGVLKSIGLSRHRIMSLILSESLLVFTIGGALGGILGWIACRFADPSIGLVFSVAGWVNIAALTLGLGLLSGLLPALNAMRLPIVQTFKAR</sequence>
<feature type="transmembrane region" description="Helical" evidence="6">
    <location>
        <begin position="339"/>
        <end position="362"/>
    </location>
</feature>
<evidence type="ECO:0000259" key="7">
    <source>
        <dbReference type="Pfam" id="PF02687"/>
    </source>
</evidence>
<comment type="subcellular location">
    <subcellularLocation>
        <location evidence="1">Cell membrane</location>
        <topology evidence="1">Multi-pass membrane protein</topology>
    </subcellularLocation>
</comment>
<dbReference type="OrthoDB" id="9775474at2"/>
<feature type="transmembrane region" description="Helical" evidence="6">
    <location>
        <begin position="302"/>
        <end position="327"/>
    </location>
</feature>
<dbReference type="Pfam" id="PF12704">
    <property type="entry name" value="MacB_PCD"/>
    <property type="match status" value="1"/>
</dbReference>
<evidence type="ECO:0000313" key="10">
    <source>
        <dbReference type="Proteomes" id="UP000238338"/>
    </source>
</evidence>
<evidence type="ECO:0000256" key="4">
    <source>
        <dbReference type="ARBA" id="ARBA00022989"/>
    </source>
</evidence>
<evidence type="ECO:0000256" key="6">
    <source>
        <dbReference type="SAM" id="Phobius"/>
    </source>
</evidence>
<dbReference type="Proteomes" id="UP000238338">
    <property type="component" value="Unassembled WGS sequence"/>
</dbReference>
<dbReference type="InterPro" id="IPR025857">
    <property type="entry name" value="MacB_PCD"/>
</dbReference>
<accession>A0A2S8S5E8</accession>
<reference evidence="9 10" key="1">
    <citation type="submission" date="2018-02" db="EMBL/GenBank/DDBJ databases">
        <title>Genomic Encyclopedia of Archaeal and Bacterial Type Strains, Phase II (KMG-II): from individual species to whole genera.</title>
        <authorList>
            <person name="Goeker M."/>
        </authorList>
    </citation>
    <scope>NUCLEOTIDE SEQUENCE [LARGE SCALE GENOMIC DNA]</scope>
    <source>
        <strain evidence="9 10">DSM 18921</strain>
    </source>
</reference>
<organism evidence="9 10">
    <name type="scientific">Albidovulum denitrificans</name>
    <dbReference type="NCBI Taxonomy" id="404881"/>
    <lineage>
        <taxon>Bacteria</taxon>
        <taxon>Pseudomonadati</taxon>
        <taxon>Pseudomonadota</taxon>
        <taxon>Alphaproteobacteria</taxon>
        <taxon>Rhodobacterales</taxon>
        <taxon>Paracoccaceae</taxon>
        <taxon>Albidovulum</taxon>
    </lineage>
</organism>
<feature type="transmembrane region" description="Helical" evidence="6">
    <location>
        <begin position="257"/>
        <end position="282"/>
    </location>
</feature>
<evidence type="ECO:0000256" key="3">
    <source>
        <dbReference type="ARBA" id="ARBA00022692"/>
    </source>
</evidence>
<dbReference type="PANTHER" id="PTHR43738:SF3">
    <property type="entry name" value="ABC TRANSPORTER PERMEASE"/>
    <property type="match status" value="1"/>
</dbReference>
<keyword evidence="2" id="KW-1003">Cell membrane</keyword>
<proteinExistence type="predicted"/>
<evidence type="ECO:0000259" key="8">
    <source>
        <dbReference type="Pfam" id="PF12704"/>
    </source>
</evidence>
<dbReference type="EMBL" id="PVEP01000006">
    <property type="protein sequence ID" value="PQV56041.1"/>
    <property type="molecule type" value="Genomic_DNA"/>
</dbReference>
<dbReference type="PANTHER" id="PTHR43738">
    <property type="entry name" value="ABC TRANSPORTER, MEMBRANE PROTEIN"/>
    <property type="match status" value="1"/>
</dbReference>
<keyword evidence="4 6" id="KW-1133">Transmembrane helix</keyword>
<name>A0A2S8S5E8_9RHOB</name>
<evidence type="ECO:0000256" key="2">
    <source>
        <dbReference type="ARBA" id="ARBA00022475"/>
    </source>
</evidence>
<evidence type="ECO:0000256" key="1">
    <source>
        <dbReference type="ARBA" id="ARBA00004651"/>
    </source>
</evidence>
<keyword evidence="3 6" id="KW-0812">Transmembrane</keyword>
<evidence type="ECO:0000313" key="9">
    <source>
        <dbReference type="EMBL" id="PQV56041.1"/>
    </source>
</evidence>
<dbReference type="AlphaFoldDB" id="A0A2S8S5E8"/>
<dbReference type="Pfam" id="PF02687">
    <property type="entry name" value="FtsX"/>
    <property type="match status" value="1"/>
</dbReference>
<feature type="domain" description="MacB-like periplasmic core" evidence="8">
    <location>
        <begin position="21"/>
        <end position="227"/>
    </location>
</feature>
<dbReference type="RefSeq" id="WP_105515499.1">
    <property type="nucleotide sequence ID" value="NZ_PVEP01000006.1"/>
</dbReference>
<protein>
    <submittedName>
        <fullName evidence="9">Putative ABC transport system permease protein</fullName>
    </submittedName>
</protein>
<keyword evidence="5 6" id="KW-0472">Membrane</keyword>
<feature type="domain" description="ABC3 transporter permease C-terminal" evidence="7">
    <location>
        <begin position="261"/>
        <end position="371"/>
    </location>
</feature>
<dbReference type="InterPro" id="IPR003838">
    <property type="entry name" value="ABC3_permease_C"/>
</dbReference>
<dbReference type="GO" id="GO:0005886">
    <property type="term" value="C:plasma membrane"/>
    <property type="evidence" value="ECO:0007669"/>
    <property type="project" value="UniProtKB-SubCell"/>
</dbReference>
<comment type="caution">
    <text evidence="9">The sequence shown here is derived from an EMBL/GenBank/DDBJ whole genome shotgun (WGS) entry which is preliminary data.</text>
</comment>
<gene>
    <name evidence="9" type="ORF">LX70_02926</name>
</gene>
<evidence type="ECO:0000256" key="5">
    <source>
        <dbReference type="ARBA" id="ARBA00023136"/>
    </source>
</evidence>